<dbReference type="Pfam" id="PF00855">
    <property type="entry name" value="PWWP"/>
    <property type="match status" value="1"/>
</dbReference>
<feature type="region of interest" description="Disordered" evidence="8">
    <location>
        <begin position="525"/>
        <end position="544"/>
    </location>
</feature>
<dbReference type="PROSITE" id="PS50014">
    <property type="entry name" value="BROMODOMAIN_2"/>
    <property type="match status" value="1"/>
</dbReference>
<dbReference type="PROSITE" id="PS01360">
    <property type="entry name" value="ZF_MYND_1"/>
    <property type="match status" value="1"/>
</dbReference>
<evidence type="ECO:0000256" key="1">
    <source>
        <dbReference type="ARBA" id="ARBA00022723"/>
    </source>
</evidence>
<feature type="compositionally biased region" description="Low complexity" evidence="8">
    <location>
        <begin position="1084"/>
        <end position="1101"/>
    </location>
</feature>
<evidence type="ECO:0000256" key="7">
    <source>
        <dbReference type="SAM" id="Coils"/>
    </source>
</evidence>
<feature type="compositionally biased region" description="Polar residues" evidence="8">
    <location>
        <begin position="429"/>
        <end position="438"/>
    </location>
</feature>
<dbReference type="SMART" id="SM00249">
    <property type="entry name" value="PHD"/>
    <property type="match status" value="1"/>
</dbReference>
<dbReference type="SMART" id="SM00293">
    <property type="entry name" value="PWWP"/>
    <property type="match status" value="1"/>
</dbReference>
<feature type="domain" description="PHD-type" evidence="10">
    <location>
        <begin position="84"/>
        <end position="129"/>
    </location>
</feature>
<dbReference type="InterPro" id="IPR000313">
    <property type="entry name" value="PWWP_dom"/>
</dbReference>
<keyword evidence="13" id="KW-1185">Reference proteome</keyword>
<dbReference type="Pfam" id="PF00439">
    <property type="entry name" value="Bromodomain"/>
    <property type="match status" value="1"/>
</dbReference>
<dbReference type="SUPFAM" id="SSF63748">
    <property type="entry name" value="Tudor/PWWP/MBT"/>
    <property type="match status" value="1"/>
</dbReference>
<dbReference type="Gene3D" id="2.30.30.140">
    <property type="match status" value="1"/>
</dbReference>
<dbReference type="PROSITE" id="PS01359">
    <property type="entry name" value="ZF_PHD_1"/>
    <property type="match status" value="1"/>
</dbReference>
<dbReference type="Proteomes" id="UP001652662">
    <property type="component" value="Chromosome 21"/>
</dbReference>
<accession>A0ABM4LYH6</accession>
<evidence type="ECO:0000256" key="3">
    <source>
        <dbReference type="ARBA" id="ARBA00022833"/>
    </source>
</evidence>
<feature type="compositionally biased region" description="Low complexity" evidence="8">
    <location>
        <begin position="1031"/>
        <end position="1050"/>
    </location>
</feature>
<evidence type="ECO:0000259" key="12">
    <source>
        <dbReference type="PROSITE" id="PS50865"/>
    </source>
</evidence>
<dbReference type="InterPro" id="IPR057053">
    <property type="entry name" value="MYND_ZMYND11_ZMYD8"/>
</dbReference>
<dbReference type="InterPro" id="IPR013083">
    <property type="entry name" value="Znf_RING/FYVE/PHD"/>
</dbReference>
<feature type="domain" description="PWWP" evidence="11">
    <location>
        <begin position="273"/>
        <end position="323"/>
    </location>
</feature>
<feature type="compositionally biased region" description="Polar residues" evidence="8">
    <location>
        <begin position="468"/>
        <end position="485"/>
    </location>
</feature>
<dbReference type="InterPro" id="IPR001487">
    <property type="entry name" value="Bromodomain"/>
</dbReference>
<evidence type="ECO:0000259" key="10">
    <source>
        <dbReference type="PROSITE" id="PS50016"/>
    </source>
</evidence>
<dbReference type="InterPro" id="IPR021931">
    <property type="entry name" value="ZMYND8"/>
</dbReference>
<dbReference type="Pfam" id="PF12064">
    <property type="entry name" value="DUF3544"/>
    <property type="match status" value="1"/>
</dbReference>
<dbReference type="CDD" id="cd15538">
    <property type="entry name" value="PHD_PRKCBP1"/>
    <property type="match status" value="1"/>
</dbReference>
<dbReference type="InterPro" id="IPR019786">
    <property type="entry name" value="Zinc_finger_PHD-type_CS"/>
</dbReference>
<dbReference type="InterPro" id="IPR044075">
    <property type="entry name" value="PRKCBP1_PHD"/>
</dbReference>
<gene>
    <name evidence="14" type="primary">ZMYND8</name>
</gene>
<evidence type="ECO:0000256" key="4">
    <source>
        <dbReference type="ARBA" id="ARBA00023117"/>
    </source>
</evidence>
<dbReference type="Pfam" id="PF00628">
    <property type="entry name" value="PHD"/>
    <property type="match status" value="1"/>
</dbReference>
<feature type="compositionally biased region" description="Basic and acidic residues" evidence="8">
    <location>
        <begin position="1102"/>
        <end position="1113"/>
    </location>
</feature>
<dbReference type="CDD" id="cd20160">
    <property type="entry name" value="PWWP_PRKCBP1"/>
    <property type="match status" value="1"/>
</dbReference>
<reference evidence="14" key="1">
    <citation type="submission" date="2025-08" db="UniProtKB">
        <authorList>
            <consortium name="RefSeq"/>
        </authorList>
    </citation>
    <scope>IDENTIFICATION</scope>
    <source>
        <tissue evidence="14">Blood</tissue>
    </source>
</reference>
<feature type="region of interest" description="Disordered" evidence="8">
    <location>
        <begin position="1018"/>
        <end position="1134"/>
    </location>
</feature>
<keyword evidence="1" id="KW-0479">Metal-binding</keyword>
<feature type="region of interest" description="Disordered" evidence="8">
    <location>
        <begin position="408"/>
        <end position="508"/>
    </location>
</feature>
<feature type="domain" description="Bromo" evidence="9">
    <location>
        <begin position="161"/>
        <end position="231"/>
    </location>
</feature>
<feature type="compositionally biased region" description="Basic and acidic residues" evidence="8">
    <location>
        <begin position="651"/>
        <end position="691"/>
    </location>
</feature>
<dbReference type="SUPFAM" id="SSF144232">
    <property type="entry name" value="HIT/MYND zinc finger-like"/>
    <property type="match status" value="1"/>
</dbReference>
<dbReference type="Pfam" id="PF23460">
    <property type="entry name" value="ZMYND8_CC"/>
    <property type="match status" value="1"/>
</dbReference>
<dbReference type="PROSITE" id="PS50016">
    <property type="entry name" value="ZF_PHD_2"/>
    <property type="match status" value="1"/>
</dbReference>
<dbReference type="PANTHER" id="PTHR46453">
    <property type="entry name" value="PROTEIN KINASE C-BINDING PROTEIN 1"/>
    <property type="match status" value="1"/>
</dbReference>
<dbReference type="InterPro" id="IPR001965">
    <property type="entry name" value="Znf_PHD"/>
</dbReference>
<sequence length="1134" mass="125143">MPRLPRRLYPRTETAPCGSCVPEALSWTPDPGSTERTAQKRKFPSPPHSSNGHSPQDTSTSPIKKKKKPGLLNNSNKEQDGRNDFYCWVCHREGQVLCCELCPRVYHAKCLRLTSEPEGDWFCPECEKITVAECIETQSKAMTMLTIEQLSYLLKFAIQKMKQPGTDAFQKPVPLEQHPDYAEYIFHPMDLCTLEKNAKKKMYGCTEAFLADAKWILHNCIIYNGGNHKLTQIAKVVIKICEHEMNEIEVCPECYLAACQKRDNWFCEPCSNPHPLVWAKLKGFPFWPAKALRDKDGQVDARFFGQHDRAWVPINNCYLMSKEIPFSVKKTKSIFNSAMQEMEVYVENIRRKFGVFNYSPFRTPYTPNSQYQMLLDPTNPSAGAAKIDKQEKVKLNFDMTASPKILMSKPMLSGGTGRRISLSDMPRSPMSTNSSVHTGSDVEQDAEKKATSSHFSASEESMDFLDKSTASPASTKTGQAGSLSGSPKPFSPQAAAPITTKTDKTSTTGSILNLNLDRSKAEMDLKELSESVQQQSTPVPLISPKRQIRSRFQLNLDKTIESCKAQLGINEISEDVYTAVEHSDSDDSEKSDSSDSEFISDEEQKSKNEPEEAEEKEGSRMDKEPSVKKKPKLTNPVETKEELKSTLPASEKADPGSVKEKASPQPEKDFAEKAKPSPHPTKDKLKGKDETDSPTVHLGLDSDSESELVIDLGEDHSGREGRKNKKEPKESSPKQEVVGKAPPSTTAGSQSPPETPVLTRSSSQTPTAGVTATTSTTSTVTAPAATATGSPVKKQRPLLPKETAPAVQRVVWNSSTVQQKEITQSPSTSTITLVTSTQSSPLVTSSGSTSTLASSVSADLPIATASADVAADIAKYTSKMMDAIKGTMTEIYNDLSKNTTGSTIAEIRRLRIEIEKLQWLHQQELSEMKHNLELTMAEMRQSLEQERDRLIAEVKKQLELEKQQAVDETKKKQWCANCKKEAIFYCCWNTSYCDYPCQQAHWPEHMKSCTQSATAPQQEADAEVSTETLNKSSQGSSSSAQAAPPEAASASKEKETPAEKSKDSGSTLDLSGSRETPSSILLGSSQGSDHSRSSKSSCWSSSDEKRGSSRSEHNASTSSKSLLPKESRLDTFWD</sequence>
<feature type="compositionally biased region" description="Polar residues" evidence="8">
    <location>
        <begin position="743"/>
        <end position="764"/>
    </location>
</feature>
<feature type="compositionally biased region" description="Basic and acidic residues" evidence="8">
    <location>
        <begin position="1123"/>
        <end position="1134"/>
    </location>
</feature>
<dbReference type="PROSITE" id="PS50812">
    <property type="entry name" value="PWWP"/>
    <property type="match status" value="1"/>
</dbReference>
<keyword evidence="3" id="KW-0862">Zinc</keyword>
<dbReference type="Gene3D" id="1.20.920.10">
    <property type="entry name" value="Bromodomain-like"/>
    <property type="match status" value="1"/>
</dbReference>
<dbReference type="InterPro" id="IPR002893">
    <property type="entry name" value="Znf_MYND"/>
</dbReference>
<evidence type="ECO:0000259" key="11">
    <source>
        <dbReference type="PROSITE" id="PS50812"/>
    </source>
</evidence>
<name>A0ABM4LYH6_EQUPR</name>
<feature type="region of interest" description="Disordered" evidence="8">
    <location>
        <begin position="1"/>
        <end position="77"/>
    </location>
</feature>
<dbReference type="Gene3D" id="6.10.140.2220">
    <property type="match status" value="1"/>
</dbReference>
<evidence type="ECO:0000256" key="5">
    <source>
        <dbReference type="PROSITE-ProRule" id="PRU00035"/>
    </source>
</evidence>
<dbReference type="RefSeq" id="XP_070445498.1">
    <property type="nucleotide sequence ID" value="XM_070589397.1"/>
</dbReference>
<feature type="domain" description="MYND-type" evidence="12">
    <location>
        <begin position="975"/>
        <end position="1009"/>
    </location>
</feature>
<dbReference type="SUPFAM" id="SSF47370">
    <property type="entry name" value="Bromodomain"/>
    <property type="match status" value="1"/>
</dbReference>
<keyword evidence="2 6" id="KW-0863">Zinc-finger</keyword>
<dbReference type="PANTHER" id="PTHR46453:SF3">
    <property type="entry name" value="MYND-TYPE ZINC FINGER-CONTAINING CHROMATIN READER ZMYND8"/>
    <property type="match status" value="1"/>
</dbReference>
<evidence type="ECO:0000256" key="6">
    <source>
        <dbReference type="PROSITE-ProRule" id="PRU00134"/>
    </source>
</evidence>
<dbReference type="InterPro" id="IPR019787">
    <property type="entry name" value="Znf_PHD-finger"/>
</dbReference>
<feature type="compositionally biased region" description="Low complexity" evidence="8">
    <location>
        <begin position="765"/>
        <end position="792"/>
    </location>
</feature>
<evidence type="ECO:0000256" key="2">
    <source>
        <dbReference type="ARBA" id="ARBA00022771"/>
    </source>
</evidence>
<proteinExistence type="predicted"/>
<dbReference type="Pfam" id="PF24324">
    <property type="entry name" value="MYND_ZMYND11_ZMYD8"/>
    <property type="match status" value="1"/>
</dbReference>
<dbReference type="CDD" id="cd05508">
    <property type="entry name" value="Bromo_RACK7"/>
    <property type="match status" value="1"/>
</dbReference>
<feature type="compositionally biased region" description="Basic and acidic residues" evidence="8">
    <location>
        <begin position="1051"/>
        <end position="1063"/>
    </location>
</feature>
<feature type="compositionally biased region" description="Basic and acidic residues" evidence="8">
    <location>
        <begin position="602"/>
        <end position="627"/>
    </location>
</feature>
<feature type="coiled-coil region" evidence="7">
    <location>
        <begin position="922"/>
        <end position="971"/>
    </location>
</feature>
<keyword evidence="7" id="KW-0175">Coiled coil</keyword>
<feature type="compositionally biased region" description="Polar residues" evidence="8">
    <location>
        <begin position="1064"/>
        <end position="1083"/>
    </location>
</feature>
<feature type="region of interest" description="Disordered" evidence="8">
    <location>
        <begin position="578"/>
        <end position="804"/>
    </location>
</feature>
<organism evidence="13 14">
    <name type="scientific">Equus przewalskii</name>
    <name type="common">Przewalski's horse</name>
    <name type="synonym">Equus caballus przewalskii</name>
    <dbReference type="NCBI Taxonomy" id="9798"/>
    <lineage>
        <taxon>Eukaryota</taxon>
        <taxon>Metazoa</taxon>
        <taxon>Chordata</taxon>
        <taxon>Craniata</taxon>
        <taxon>Vertebrata</taxon>
        <taxon>Euteleostomi</taxon>
        <taxon>Mammalia</taxon>
        <taxon>Eutheria</taxon>
        <taxon>Laurasiatheria</taxon>
        <taxon>Perissodactyla</taxon>
        <taxon>Equidae</taxon>
        <taxon>Equus</taxon>
    </lineage>
</organism>
<dbReference type="InterPro" id="IPR056987">
    <property type="entry name" value="ZMYND8_CC"/>
</dbReference>
<feature type="compositionally biased region" description="Basic and acidic residues" evidence="8">
    <location>
        <begin position="581"/>
        <end position="593"/>
    </location>
</feature>
<keyword evidence="4 5" id="KW-0103">Bromodomain</keyword>
<dbReference type="InterPro" id="IPR036427">
    <property type="entry name" value="Bromodomain-like_sf"/>
</dbReference>
<dbReference type="InterPro" id="IPR011011">
    <property type="entry name" value="Znf_FYVE_PHD"/>
</dbReference>
<evidence type="ECO:0000313" key="13">
    <source>
        <dbReference type="Proteomes" id="UP001652662"/>
    </source>
</evidence>
<dbReference type="SUPFAM" id="SSF57903">
    <property type="entry name" value="FYVE/PHD zinc finger"/>
    <property type="match status" value="1"/>
</dbReference>
<dbReference type="GeneID" id="103557988"/>
<evidence type="ECO:0000256" key="8">
    <source>
        <dbReference type="SAM" id="MobiDB-lite"/>
    </source>
</evidence>
<dbReference type="InterPro" id="IPR037967">
    <property type="entry name" value="ZMYND8_Bromo_dom"/>
</dbReference>
<dbReference type="PROSITE" id="PS50865">
    <property type="entry name" value="ZF_MYND_2"/>
    <property type="match status" value="1"/>
</dbReference>
<evidence type="ECO:0000313" key="14">
    <source>
        <dbReference type="RefSeq" id="XP_070445498.1"/>
    </source>
</evidence>
<dbReference type="Gene3D" id="3.30.40.10">
    <property type="entry name" value="Zinc/RING finger domain, C3HC4 (zinc finger)"/>
    <property type="match status" value="1"/>
</dbReference>
<dbReference type="SMART" id="SM00297">
    <property type="entry name" value="BROMO"/>
    <property type="match status" value="1"/>
</dbReference>
<protein>
    <submittedName>
        <fullName evidence="14">MYND-type zinc finger-containing chromatin reader ZMYND8 isoform X25</fullName>
    </submittedName>
</protein>
<feature type="compositionally biased region" description="Basic and acidic residues" evidence="8">
    <location>
        <begin position="713"/>
        <end position="733"/>
    </location>
</feature>
<evidence type="ECO:0000259" key="9">
    <source>
        <dbReference type="PROSITE" id="PS50014"/>
    </source>
</evidence>